<reference evidence="2" key="1">
    <citation type="submission" date="2025-08" db="UniProtKB">
        <authorList>
            <consortium name="RefSeq"/>
        </authorList>
    </citation>
    <scope>IDENTIFICATION</scope>
    <source>
        <tissue evidence="2">Ear skin</tissue>
    </source>
</reference>
<protein>
    <submittedName>
        <fullName evidence="2">Uncharacterized protein LOC116662698</fullName>
    </submittedName>
</protein>
<dbReference type="KEGG" id="cfr:116662698"/>
<organism evidence="1 2">
    <name type="scientific">Camelus ferus</name>
    <name type="common">Wild bactrian camel</name>
    <name type="synonym">Camelus bactrianus ferus</name>
    <dbReference type="NCBI Taxonomy" id="419612"/>
    <lineage>
        <taxon>Eukaryota</taxon>
        <taxon>Metazoa</taxon>
        <taxon>Chordata</taxon>
        <taxon>Craniata</taxon>
        <taxon>Vertebrata</taxon>
        <taxon>Euteleostomi</taxon>
        <taxon>Mammalia</taxon>
        <taxon>Eutheria</taxon>
        <taxon>Laurasiatheria</taxon>
        <taxon>Artiodactyla</taxon>
        <taxon>Tylopoda</taxon>
        <taxon>Camelidae</taxon>
        <taxon>Camelus</taxon>
    </lineage>
</organism>
<proteinExistence type="predicted"/>
<gene>
    <name evidence="2" type="primary">LOC116662698</name>
</gene>
<dbReference type="GeneID" id="116662698"/>
<sequence>MLNPYWDCEDTVSVLGDQRRRDSTVWMRRMVGKGMNHSPVFRAHWECRFTCNTDLMQDDYCMIRAFQKIRGWDITSGRSNDFADGSSSKLKITDKEIKVPCLCQDHKDTNQLPWCYRKGISLPVPREPIESTSARAATRTRRLGASTHIGLLGPENTAAALSAPVHQFISGEDSGRNLSSPVNLDLPVRRAEIGRRREGSGWRSRPSQ</sequence>
<accession>A0A8B8SST0</accession>
<evidence type="ECO:0000313" key="1">
    <source>
        <dbReference type="Proteomes" id="UP000694856"/>
    </source>
</evidence>
<evidence type="ECO:0000313" key="2">
    <source>
        <dbReference type="RefSeq" id="XP_032332537.1"/>
    </source>
</evidence>
<name>A0A8B8SST0_CAMFR</name>
<keyword evidence="1" id="KW-1185">Reference proteome</keyword>
<dbReference type="AlphaFoldDB" id="A0A8B8SST0"/>
<dbReference type="RefSeq" id="XP_032332537.1">
    <property type="nucleotide sequence ID" value="XM_032476646.1"/>
</dbReference>
<dbReference type="Proteomes" id="UP000694856">
    <property type="component" value="Chromosome 3"/>
</dbReference>